<dbReference type="Gene3D" id="3.30.465.10">
    <property type="match status" value="2"/>
</dbReference>
<feature type="domain" description="FAD-binding PCMH-type" evidence="7">
    <location>
        <begin position="223"/>
        <end position="438"/>
    </location>
</feature>
<dbReference type="InterPro" id="IPR016169">
    <property type="entry name" value="FAD-bd_PCMH_sub2"/>
</dbReference>
<evidence type="ECO:0000256" key="1">
    <source>
        <dbReference type="ARBA" id="ARBA00001974"/>
    </source>
</evidence>
<dbReference type="SUPFAM" id="SSF56176">
    <property type="entry name" value="FAD-binding/transporter-associated domain-like"/>
    <property type="match status" value="1"/>
</dbReference>
<evidence type="ECO:0000259" key="7">
    <source>
        <dbReference type="PROSITE" id="PS51387"/>
    </source>
</evidence>
<evidence type="ECO:0000313" key="8">
    <source>
        <dbReference type="EMBL" id="CAD9606145.1"/>
    </source>
</evidence>
<dbReference type="PROSITE" id="PS51387">
    <property type="entry name" value="FAD_PCMH"/>
    <property type="match status" value="1"/>
</dbReference>
<protein>
    <recommendedName>
        <fullName evidence="7">FAD-binding PCMH-type domain-containing protein</fullName>
    </recommendedName>
</protein>
<proteinExistence type="inferred from homology"/>
<evidence type="ECO:0000256" key="6">
    <source>
        <dbReference type="SAM" id="SignalP"/>
    </source>
</evidence>
<keyword evidence="3" id="KW-0285">Flavoprotein</keyword>
<accession>A0A7S2LHK8</accession>
<keyword evidence="6" id="KW-0732">Signal</keyword>
<sequence>MMARHNFVGACLCAAAAWASQKEVAAAPDDVCQVGEQGRCSPDLASLLQFRGEVRADGHDLAGRVEGGPGGQVGRPGGACPIPRSAREAWEMRFGNTEALPNMAGEVFQGADTLLTDKKGPTWDRNNPEVAALLGKFGIDPKSRPGAMQWLSDARSMAALRMMQLSEGLSCAIHVDATLAPRLASELQEVNAKAAPQTCEIKVVSGKLNVTREYWKTLAHQKFHAAPLNAIAYPSTKYHVQLLVKLARRMQWQVTVVSGGHDGNDAGAKQGALLISTSKLAYLHVGSADAMQTSPVLNNRSDVCGLFGRGLRPGPPEKDPLACSGSPAFLTAGAGIRLGEATQAMYADKFLMYSGLCSSNGLAGFSLAGGMSPMTRMWGMGVDQVVALEYVDPEGQTKYLIQQALQTEAEKALWWALLGGARAMLGVVTAFGLKAYPRRNSGCMFYKHMQYLFVNDKQTMLQSARAYACVLNNADAVLGADSHKLSFRWAVMFTGKCDKNSPSTFPVGLRYEIFWMDTGPADSVKPTDSPFVRKTASLLDKCRVPHPEPPHVADGASTRTIFDNWEQELLFGIGGDAPAWSIDGPFPTQWECAASDYGCPGSSGDIAARYHAGGKSDGLVGAYQMGAFWLSEVWQPDDTAGDTMHSLFNYHPSAAFFEEMVHSFLGRGPHEQKHGLSHDKFPRAFPDLYQRCDEVPAIQCGANSRYIDSMHQGTERFIRPSAPILMDQYASAKSNPFIDFAYCQAVVENLDSGRIHAGLPNASSEHSAWKQGQIKEMTASANTLAALSLIAYRDALALGASGAPRSYVGLDDSRFIVDAASQGYIGGLALDGDGSVLDASNFQVIRCPGFNRFYGSANAHRLAAMKRSTDPNGVFTQASADFRNMDEGGFFKRDSPEWNALQERCPPWLNLQDGQGLGDDLLAHLEGYEPDFAMLQEAP</sequence>
<keyword evidence="4" id="KW-0274">FAD</keyword>
<dbReference type="InterPro" id="IPR050416">
    <property type="entry name" value="FAD-linked_Oxidoreductase"/>
</dbReference>
<dbReference type="PANTHER" id="PTHR42973">
    <property type="entry name" value="BINDING OXIDOREDUCTASE, PUTATIVE (AFU_ORTHOLOGUE AFUA_1G17690)-RELATED"/>
    <property type="match status" value="1"/>
</dbReference>
<evidence type="ECO:0000256" key="5">
    <source>
        <dbReference type="ARBA" id="ARBA00023002"/>
    </source>
</evidence>
<gene>
    <name evidence="8" type="ORF">BRAN1462_LOCUS39650</name>
</gene>
<dbReference type="EMBL" id="HBGW01062196">
    <property type="protein sequence ID" value="CAD9606145.1"/>
    <property type="molecule type" value="Transcribed_RNA"/>
</dbReference>
<comment type="similarity">
    <text evidence="2">Belongs to the oxygen-dependent FAD-linked oxidoreductase family.</text>
</comment>
<dbReference type="PANTHER" id="PTHR42973:SF39">
    <property type="entry name" value="FAD-BINDING PCMH-TYPE DOMAIN-CONTAINING PROTEIN"/>
    <property type="match status" value="1"/>
</dbReference>
<evidence type="ECO:0000256" key="2">
    <source>
        <dbReference type="ARBA" id="ARBA00005466"/>
    </source>
</evidence>
<feature type="signal peptide" evidence="6">
    <location>
        <begin position="1"/>
        <end position="26"/>
    </location>
</feature>
<name>A0A7S2LHK8_9DINO</name>
<dbReference type="InterPro" id="IPR016166">
    <property type="entry name" value="FAD-bd_PCMH"/>
</dbReference>
<dbReference type="InterPro" id="IPR036318">
    <property type="entry name" value="FAD-bd_PCMH-like_sf"/>
</dbReference>
<organism evidence="8">
    <name type="scientific">Zooxanthella nutricula</name>
    <dbReference type="NCBI Taxonomy" id="1333877"/>
    <lineage>
        <taxon>Eukaryota</taxon>
        <taxon>Sar</taxon>
        <taxon>Alveolata</taxon>
        <taxon>Dinophyceae</taxon>
        <taxon>Peridiniales</taxon>
        <taxon>Peridiniales incertae sedis</taxon>
        <taxon>Zooxanthella</taxon>
    </lineage>
</organism>
<dbReference type="GO" id="GO:0016491">
    <property type="term" value="F:oxidoreductase activity"/>
    <property type="evidence" value="ECO:0007669"/>
    <property type="project" value="UniProtKB-KW"/>
</dbReference>
<comment type="cofactor">
    <cofactor evidence="1">
        <name>FAD</name>
        <dbReference type="ChEBI" id="CHEBI:57692"/>
    </cofactor>
</comment>
<dbReference type="GO" id="GO:0071949">
    <property type="term" value="F:FAD binding"/>
    <property type="evidence" value="ECO:0007669"/>
    <property type="project" value="InterPro"/>
</dbReference>
<reference evidence="8" key="1">
    <citation type="submission" date="2021-01" db="EMBL/GenBank/DDBJ databases">
        <authorList>
            <person name="Corre E."/>
            <person name="Pelletier E."/>
            <person name="Niang G."/>
            <person name="Scheremetjew M."/>
            <person name="Finn R."/>
            <person name="Kale V."/>
            <person name="Holt S."/>
            <person name="Cochrane G."/>
            <person name="Meng A."/>
            <person name="Brown T."/>
            <person name="Cohen L."/>
        </authorList>
    </citation>
    <scope>NUCLEOTIDE SEQUENCE</scope>
    <source>
        <strain evidence="8">RCC3387</strain>
    </source>
</reference>
<keyword evidence="5" id="KW-0560">Oxidoreductase</keyword>
<evidence type="ECO:0000256" key="4">
    <source>
        <dbReference type="ARBA" id="ARBA00022827"/>
    </source>
</evidence>
<evidence type="ECO:0000256" key="3">
    <source>
        <dbReference type="ARBA" id="ARBA00022630"/>
    </source>
</evidence>
<dbReference type="AlphaFoldDB" id="A0A7S2LHK8"/>
<feature type="chain" id="PRO_5031478368" description="FAD-binding PCMH-type domain-containing protein" evidence="6">
    <location>
        <begin position="27"/>
        <end position="939"/>
    </location>
</feature>